<keyword evidence="8" id="KW-0449">Lipoprotein</keyword>
<organism evidence="13 14">
    <name type="scientific">Exophiala dermatitidis</name>
    <name type="common">Black yeast-like fungus</name>
    <name type="synonym">Wangiella dermatitidis</name>
    <dbReference type="NCBI Taxonomy" id="5970"/>
    <lineage>
        <taxon>Eukaryota</taxon>
        <taxon>Fungi</taxon>
        <taxon>Dikarya</taxon>
        <taxon>Ascomycota</taxon>
        <taxon>Pezizomycotina</taxon>
        <taxon>Eurotiomycetes</taxon>
        <taxon>Chaetothyriomycetidae</taxon>
        <taxon>Chaetothyriales</taxon>
        <taxon>Herpotrichiellaceae</taxon>
        <taxon>Exophiala</taxon>
    </lineage>
</organism>
<comment type="similarity">
    <text evidence="3">Belongs to the RBT5 family.</text>
</comment>
<evidence type="ECO:0000256" key="10">
    <source>
        <dbReference type="SAM" id="MobiDB-lite"/>
    </source>
</evidence>
<evidence type="ECO:0000256" key="5">
    <source>
        <dbReference type="ARBA" id="ARBA00022622"/>
    </source>
</evidence>
<feature type="binding site" description="axial binding residue" evidence="9">
    <location>
        <position position="51"/>
    </location>
    <ligand>
        <name>heme</name>
        <dbReference type="ChEBI" id="CHEBI:30413"/>
    </ligand>
    <ligandPart>
        <name>Fe</name>
        <dbReference type="ChEBI" id="CHEBI:18248"/>
    </ligandPart>
</feature>
<feature type="chain" id="PRO_5042944642" description="CFEM domain-containing protein" evidence="11">
    <location>
        <begin position="19"/>
        <end position="240"/>
    </location>
</feature>
<reference evidence="13" key="1">
    <citation type="submission" date="2023-01" db="EMBL/GenBank/DDBJ databases">
        <title>Exophiala dermititidis isolated from Cystic Fibrosis Patient.</title>
        <authorList>
            <person name="Kurbessoian T."/>
            <person name="Crocker A."/>
            <person name="Murante D."/>
            <person name="Hogan D.A."/>
            <person name="Stajich J.E."/>
        </authorList>
    </citation>
    <scope>NUCLEOTIDE SEQUENCE</scope>
    <source>
        <strain evidence="13">Ex8</strain>
    </source>
</reference>
<keyword evidence="5" id="KW-0336">GPI-anchor</keyword>
<keyword evidence="5" id="KW-0325">Glycoprotein</keyword>
<comment type="caution">
    <text evidence="9">Lacks conserved residue(s) required for the propagation of feature annotation.</text>
</comment>
<comment type="caution">
    <text evidence="13">The sequence shown here is derived from an EMBL/GenBank/DDBJ whole genome shotgun (WGS) entry which is preliminary data.</text>
</comment>
<evidence type="ECO:0000256" key="4">
    <source>
        <dbReference type="ARBA" id="ARBA00022525"/>
    </source>
</evidence>
<keyword evidence="9" id="KW-0479">Metal-binding</keyword>
<keyword evidence="9" id="KW-0349">Heme</keyword>
<feature type="domain" description="CFEM" evidence="12">
    <location>
        <begin position="1"/>
        <end position="116"/>
    </location>
</feature>
<feature type="region of interest" description="Disordered" evidence="10">
    <location>
        <begin position="103"/>
        <end position="125"/>
    </location>
</feature>
<dbReference type="PROSITE" id="PS52012">
    <property type="entry name" value="CFEM"/>
    <property type="match status" value="1"/>
</dbReference>
<dbReference type="GO" id="GO:0005576">
    <property type="term" value="C:extracellular region"/>
    <property type="evidence" value="ECO:0007669"/>
    <property type="project" value="UniProtKB-SubCell"/>
</dbReference>
<dbReference type="GO" id="GO:0046872">
    <property type="term" value="F:metal ion binding"/>
    <property type="evidence" value="ECO:0007669"/>
    <property type="project" value="UniProtKB-UniRule"/>
</dbReference>
<name>A0AAN6F3V1_EXODE</name>
<evidence type="ECO:0000256" key="8">
    <source>
        <dbReference type="ARBA" id="ARBA00023288"/>
    </source>
</evidence>
<evidence type="ECO:0000256" key="11">
    <source>
        <dbReference type="SAM" id="SignalP"/>
    </source>
</evidence>
<feature type="signal peptide" evidence="11">
    <location>
        <begin position="1"/>
        <end position="18"/>
    </location>
</feature>
<gene>
    <name evidence="13" type="ORF">HRR80_000974</name>
</gene>
<dbReference type="GO" id="GO:0098552">
    <property type="term" value="C:side of membrane"/>
    <property type="evidence" value="ECO:0007669"/>
    <property type="project" value="UniProtKB-KW"/>
</dbReference>
<evidence type="ECO:0000256" key="1">
    <source>
        <dbReference type="ARBA" id="ARBA00004589"/>
    </source>
</evidence>
<sequence>MHRTGLTLPLLLSTLALASPQINTGTLAGLPACAQDAASAALGSAGCPLTDTACICASTAFINAITNTILTTCSAADAQAAIEFGRTICGPSLASSLGGAAPAGGSASPAASPDAGTTAGTGGAAPAAGTGVAGADDAMSTTTVPVTLTSVTSIPNTSMSTTSWMSMSTSTIPAAGNNATVTTMTSSCTTTHTVTATMSSGTGAHPSAYTGAAGSVSVSLKAGNGLVAALLGVAGAVALL</sequence>
<keyword evidence="6 11" id="KW-0732">Signal</keyword>
<evidence type="ECO:0000259" key="12">
    <source>
        <dbReference type="PROSITE" id="PS52012"/>
    </source>
</evidence>
<keyword evidence="9" id="KW-0408">Iron</keyword>
<evidence type="ECO:0000256" key="3">
    <source>
        <dbReference type="ARBA" id="ARBA00010031"/>
    </source>
</evidence>
<evidence type="ECO:0000256" key="7">
    <source>
        <dbReference type="ARBA" id="ARBA00023157"/>
    </source>
</evidence>
<protein>
    <recommendedName>
        <fullName evidence="12">CFEM domain-containing protein</fullName>
    </recommendedName>
</protein>
<dbReference type="AlphaFoldDB" id="A0AAN6F3V1"/>
<keyword evidence="5" id="KW-0472">Membrane</keyword>
<dbReference type="InterPro" id="IPR008427">
    <property type="entry name" value="Extracellular_membr_CFEM_dom"/>
</dbReference>
<dbReference type="Proteomes" id="UP001161757">
    <property type="component" value="Unassembled WGS sequence"/>
</dbReference>
<comment type="subcellular location">
    <subcellularLocation>
        <location evidence="1">Membrane</location>
        <topology evidence="1">Lipid-anchor</topology>
        <topology evidence="1">GPI-anchor</topology>
    </subcellularLocation>
    <subcellularLocation>
        <location evidence="2">Secreted</location>
    </subcellularLocation>
</comment>
<keyword evidence="4" id="KW-0964">Secreted</keyword>
<evidence type="ECO:0000313" key="14">
    <source>
        <dbReference type="Proteomes" id="UP001161757"/>
    </source>
</evidence>
<evidence type="ECO:0000256" key="6">
    <source>
        <dbReference type="ARBA" id="ARBA00022729"/>
    </source>
</evidence>
<feature type="disulfide bond" evidence="9">
    <location>
        <begin position="33"/>
        <end position="73"/>
    </location>
</feature>
<evidence type="ECO:0000313" key="13">
    <source>
        <dbReference type="EMBL" id="KAJ8996243.1"/>
    </source>
</evidence>
<evidence type="ECO:0000256" key="2">
    <source>
        <dbReference type="ARBA" id="ARBA00004613"/>
    </source>
</evidence>
<accession>A0AAN6F3V1</accession>
<feature type="disulfide bond" evidence="9">
    <location>
        <begin position="56"/>
        <end position="89"/>
    </location>
</feature>
<evidence type="ECO:0000256" key="9">
    <source>
        <dbReference type="PROSITE-ProRule" id="PRU01356"/>
    </source>
</evidence>
<dbReference type="Pfam" id="PF05730">
    <property type="entry name" value="CFEM"/>
    <property type="match status" value="1"/>
</dbReference>
<keyword evidence="7 9" id="KW-1015">Disulfide bond</keyword>
<dbReference type="SMART" id="SM00747">
    <property type="entry name" value="CFEM"/>
    <property type="match status" value="1"/>
</dbReference>
<dbReference type="EMBL" id="JAJGCB010000001">
    <property type="protein sequence ID" value="KAJ8996243.1"/>
    <property type="molecule type" value="Genomic_DNA"/>
</dbReference>
<feature type="disulfide bond" evidence="9">
    <location>
        <begin position="47"/>
        <end position="54"/>
    </location>
</feature>
<proteinExistence type="inferred from homology"/>